<feature type="region of interest" description="Disordered" evidence="1">
    <location>
        <begin position="1"/>
        <end position="30"/>
    </location>
</feature>
<organism evidence="2 3">
    <name type="scientific">Bugula neritina</name>
    <name type="common">Brown bryozoan</name>
    <name type="synonym">Sertularia neritina</name>
    <dbReference type="NCBI Taxonomy" id="10212"/>
    <lineage>
        <taxon>Eukaryota</taxon>
        <taxon>Metazoa</taxon>
        <taxon>Spiralia</taxon>
        <taxon>Lophotrochozoa</taxon>
        <taxon>Bryozoa</taxon>
        <taxon>Gymnolaemata</taxon>
        <taxon>Cheilostomatida</taxon>
        <taxon>Flustrina</taxon>
        <taxon>Buguloidea</taxon>
        <taxon>Bugulidae</taxon>
        <taxon>Bugula</taxon>
    </lineage>
</organism>
<feature type="compositionally biased region" description="Polar residues" evidence="1">
    <location>
        <begin position="1"/>
        <end position="12"/>
    </location>
</feature>
<dbReference type="Proteomes" id="UP000593567">
    <property type="component" value="Unassembled WGS sequence"/>
</dbReference>
<evidence type="ECO:0000313" key="2">
    <source>
        <dbReference type="EMBL" id="KAF6040257.1"/>
    </source>
</evidence>
<proteinExistence type="predicted"/>
<evidence type="ECO:0000256" key="1">
    <source>
        <dbReference type="SAM" id="MobiDB-lite"/>
    </source>
</evidence>
<dbReference type="EMBL" id="VXIV02000164">
    <property type="protein sequence ID" value="KAF6040257.1"/>
    <property type="molecule type" value="Genomic_DNA"/>
</dbReference>
<feature type="compositionally biased region" description="Polar residues" evidence="1">
    <location>
        <begin position="19"/>
        <end position="29"/>
    </location>
</feature>
<gene>
    <name evidence="2" type="ORF">EB796_001471</name>
</gene>
<comment type="caution">
    <text evidence="2">The sequence shown here is derived from an EMBL/GenBank/DDBJ whole genome shotgun (WGS) entry which is preliminary data.</text>
</comment>
<name>A0A7J7KQ17_BUGNE</name>
<protein>
    <submittedName>
        <fullName evidence="2">Uncharacterized protein</fullName>
    </submittedName>
</protein>
<keyword evidence="3" id="KW-1185">Reference proteome</keyword>
<accession>A0A7J7KQ17</accession>
<sequence length="87" mass="9584">MVTDESQPSIGQSEEDRNSGLTKSKSEPNAIQIENRLNSLTSQLNSMEQRLSADITAILRVLQQRNGGLPQSLNIPHVAIDIRDVNT</sequence>
<evidence type="ECO:0000313" key="3">
    <source>
        <dbReference type="Proteomes" id="UP000593567"/>
    </source>
</evidence>
<reference evidence="2" key="1">
    <citation type="submission" date="2020-06" db="EMBL/GenBank/DDBJ databases">
        <title>Draft genome of Bugula neritina, a colonial animal packing powerful symbionts and potential medicines.</title>
        <authorList>
            <person name="Rayko M."/>
        </authorList>
    </citation>
    <scope>NUCLEOTIDE SEQUENCE [LARGE SCALE GENOMIC DNA]</scope>
    <source>
        <strain evidence="2">Kwan_BN1</strain>
    </source>
</reference>
<dbReference type="AlphaFoldDB" id="A0A7J7KQ17"/>